<feature type="transmembrane region" description="Helical" evidence="1">
    <location>
        <begin position="204"/>
        <end position="220"/>
    </location>
</feature>
<feature type="transmembrane region" description="Helical" evidence="1">
    <location>
        <begin position="73"/>
        <end position="95"/>
    </location>
</feature>
<evidence type="ECO:0000256" key="1">
    <source>
        <dbReference type="SAM" id="Phobius"/>
    </source>
</evidence>
<evidence type="ECO:0000313" key="3">
    <source>
        <dbReference type="Proteomes" id="UP000051863"/>
    </source>
</evidence>
<feature type="transmembrane region" description="Helical" evidence="1">
    <location>
        <begin position="159"/>
        <end position="176"/>
    </location>
</feature>
<feature type="transmembrane region" description="Helical" evidence="1">
    <location>
        <begin position="107"/>
        <end position="129"/>
    </location>
</feature>
<proteinExistence type="predicted"/>
<feature type="transmembrane region" description="Helical" evidence="1">
    <location>
        <begin position="350"/>
        <end position="370"/>
    </location>
</feature>
<dbReference type="Proteomes" id="UP000051863">
    <property type="component" value="Unassembled WGS sequence"/>
</dbReference>
<dbReference type="EMBL" id="LDJJ01000037">
    <property type="protein sequence ID" value="KRG66963.1"/>
    <property type="molecule type" value="Genomic_DNA"/>
</dbReference>
<feature type="transmembrane region" description="Helical" evidence="1">
    <location>
        <begin position="302"/>
        <end position="320"/>
    </location>
</feature>
<dbReference type="AlphaFoldDB" id="A0A0R0CPN2"/>
<sequence length="458" mass="49909">MLLGFAAVIWVPALWTPYWGDDYMFLHAARLSNLANQPWSEVFWPLQPEVFWRPLSQTAWWRVVEGTMGGNVLTAHAVMLVLHLIAALGVGVLGWAMARVAGWPARWAVAGLSAGLYGVLAVSLLTVHWVAAANSPLLVLFTAVLLASWLAASTATGMARLLLLAVVPCLLVLALLSKESAILMPLLMLMISLFVGVRLRRGEWLTVVVCVVVCAVWLWLRDKATVPPVQQYGYAFGGNLVRNGASFGAWLLNVPREALRMIATDGLFKGALWALLAALPVVLSWTLAVSKGGWRRLQGRQWVLVLAVAVVAYTPYFPLIWNSYEYYAAISAILPAIALARLLQGRRVAVVAAVLMGVSGWLAVAGTRLLDHPGLIGRARWAETSLQQLAGQQLKAPLWVRVADDQRFAAMGVHGLAWRLGVPLEQIHNVDVCPQSVETGTCLEMDAEGQWSHHPVAP</sequence>
<evidence type="ECO:0008006" key="4">
    <source>
        <dbReference type="Google" id="ProtNLM"/>
    </source>
</evidence>
<keyword evidence="1" id="KW-0472">Membrane</keyword>
<keyword evidence="1" id="KW-0812">Transmembrane</keyword>
<gene>
    <name evidence="2" type="ORF">ABB27_11825</name>
</gene>
<keyword evidence="1" id="KW-1133">Transmembrane helix</keyword>
<reference evidence="2 3" key="1">
    <citation type="submission" date="2015-05" db="EMBL/GenBank/DDBJ databases">
        <title>Genome sequencing and analysis of members of genus Stenotrophomonas.</title>
        <authorList>
            <person name="Patil P.P."/>
            <person name="Midha S."/>
            <person name="Patil P.B."/>
        </authorList>
    </citation>
    <scope>NUCLEOTIDE SEQUENCE [LARGE SCALE GENOMIC DNA]</scope>
    <source>
        <strain evidence="2 3">DSM 18941</strain>
    </source>
</reference>
<protein>
    <recommendedName>
        <fullName evidence="4">Glycosyltransferase RgtA/B/C/D-like domain-containing protein</fullName>
    </recommendedName>
</protein>
<feature type="transmembrane region" description="Helical" evidence="1">
    <location>
        <begin position="270"/>
        <end position="290"/>
    </location>
</feature>
<name>A0A0R0CPN2_9GAMM</name>
<feature type="transmembrane region" description="Helical" evidence="1">
    <location>
        <begin position="182"/>
        <end position="199"/>
    </location>
</feature>
<accession>A0A0R0CPN2</accession>
<dbReference type="PATRIC" id="fig|405446.3.peg.1866"/>
<organism evidence="2 3">
    <name type="scientific">Stenotrophomonas terrae</name>
    <dbReference type="NCBI Taxonomy" id="405446"/>
    <lineage>
        <taxon>Bacteria</taxon>
        <taxon>Pseudomonadati</taxon>
        <taxon>Pseudomonadota</taxon>
        <taxon>Gammaproteobacteria</taxon>
        <taxon>Lysobacterales</taxon>
        <taxon>Lysobacteraceae</taxon>
        <taxon>Stenotrophomonas</taxon>
    </lineage>
</organism>
<feature type="transmembrane region" description="Helical" evidence="1">
    <location>
        <begin position="135"/>
        <end position="152"/>
    </location>
</feature>
<feature type="transmembrane region" description="Helical" evidence="1">
    <location>
        <begin position="326"/>
        <end position="343"/>
    </location>
</feature>
<evidence type="ECO:0000313" key="2">
    <source>
        <dbReference type="EMBL" id="KRG66963.1"/>
    </source>
</evidence>
<keyword evidence="3" id="KW-1185">Reference proteome</keyword>
<comment type="caution">
    <text evidence="2">The sequence shown here is derived from an EMBL/GenBank/DDBJ whole genome shotgun (WGS) entry which is preliminary data.</text>
</comment>